<name>A0A1M6KT10_9FIRM</name>
<dbReference type="RefSeq" id="WP_073272691.1">
    <property type="nucleotide sequence ID" value="NZ_FRAC01000006.1"/>
</dbReference>
<dbReference type="OrthoDB" id="9812065at2"/>
<keyword evidence="2" id="KW-0472">Membrane</keyword>
<dbReference type="Pfam" id="PF01522">
    <property type="entry name" value="Polysacc_deac_1"/>
    <property type="match status" value="4"/>
</dbReference>
<feature type="domain" description="NodB homology" evidence="3">
    <location>
        <begin position="328"/>
        <end position="506"/>
    </location>
</feature>
<evidence type="ECO:0000259" key="3">
    <source>
        <dbReference type="PROSITE" id="PS51677"/>
    </source>
</evidence>
<dbReference type="CDD" id="cd10917">
    <property type="entry name" value="CE4_NodB_like_6s_7s"/>
    <property type="match status" value="4"/>
</dbReference>
<dbReference type="STRING" id="1121322.SAMN02745136_00571"/>
<sequence length="1090" mass="121758">MKIKRKNWIIIIILILCASIGCAGILVFKLKNKEKAQPVDKRFDASEDIQQALLKLKKDAKKSETITGVQTTEKVMALNFKGLGNTASSSKILELLEQYSIKGTFFLPGIQAAEDSAIVKKMVKDGHRVESNTLTGKKNLEKESQKELVTDFCRTNNILKEITGKVPELLMCNSTEYTDNVLQAAYASGNERVVTGTLYLSYQSFKNYEQVLDYVKALDYGTILTVKLDGPLEKDEYSNSKKNEKPAVDKQAGVSTEEQDNSLSQEEKLIQVVGWLLKALSETKAETVFTADINNYKDGDFAKDFQSYREKNKGKLAEVYTRIATDENLLSFSFRGIGNEEKLKEILRFLKENHLKATFFVTGDDLLNYGNEIRIILEQGHQIGNGGLTGKDVTQRGFNEVCFEIYKCDKILKDNYGISTDIFMPVYGKYNDTVREAASALGYKLVSYSKNPITDNTMSLQDIMKYYKNGFKNGDIIFFWLNGHDDLLQAVSGTYKLAEKQNYRFTSVKTLFAKHSIMVVKNSDPAKTSGSKGNANNGKTNSEGNGDSDKAKAMLKQLRAANKGKLAAEVKAVYTTEKALSYTFTGISNTKVLKDVLNKLDKLGAKGTFFVTEEETRKYGNEIKKIADAGHEIEICLNPSKGEDFNTVGMSILSVRNAVEKICGQKPALVRCPYVIDMPKGMREAISSTGCTILWQDVNFVNSAIGKQGTFEEVVSRIYNDGNISAKRGEIVYFRLDYYENPELIGKLLLDFTDRRVNTVAYQEKGKAAAAYQIKPLKELLYSKEVYRYPVAPGSVLADLQNRIYAGHLNNLSEEAVLDTLSKRYIGNPDIVSSALPGFTTEELEGLNKTGTFTKDKVLFLTFDDWGSDKPINQLLYVLQKYNVKGNFFIRTNYLESNPNLLRAIAEDGHDVGSHTNQHLPFADSNTKLDEDDINGEYTSITEKEAAERKLDLQLSYKKLVSVIGDVQINGKSALTTIFRPPTLAMSKRGMETILDTGFSHIVSGDFDPHDYAAKDAKELADKILNGIEDEDGSVRTLQNGSVIVMHMSDDSSTPNNRNDITAEALDMVIPKLLERGYSFARLSRYLTEE</sequence>
<proteinExistence type="predicted"/>
<reference evidence="4 5" key="1">
    <citation type="submission" date="2016-11" db="EMBL/GenBank/DDBJ databases">
        <authorList>
            <person name="Jaros S."/>
            <person name="Januszkiewicz K."/>
            <person name="Wedrychowicz H."/>
        </authorList>
    </citation>
    <scope>NUCLEOTIDE SEQUENCE [LARGE SCALE GENOMIC DNA]</scope>
    <source>
        <strain evidence="4 5">DSM 15929</strain>
    </source>
</reference>
<dbReference type="Gene3D" id="3.20.20.370">
    <property type="entry name" value="Glycoside hydrolase/deacetylase"/>
    <property type="match status" value="4"/>
</dbReference>
<feature type="domain" description="NodB homology" evidence="3">
    <location>
        <begin position="74"/>
        <end position="264"/>
    </location>
</feature>
<feature type="domain" description="NodB homology" evidence="3">
    <location>
        <begin position="857"/>
        <end position="1081"/>
    </location>
</feature>
<dbReference type="AlphaFoldDB" id="A0A1M6KT10"/>
<dbReference type="InterPro" id="IPR002509">
    <property type="entry name" value="NODB_dom"/>
</dbReference>
<dbReference type="PROSITE" id="PS51677">
    <property type="entry name" value="NODB"/>
    <property type="match status" value="3"/>
</dbReference>
<accession>A0A1M6KT10</accession>
<dbReference type="EMBL" id="FRAC01000006">
    <property type="protein sequence ID" value="SHJ62091.1"/>
    <property type="molecule type" value="Genomic_DNA"/>
</dbReference>
<gene>
    <name evidence="4" type="ORF">SAMN02745136_00571</name>
</gene>
<evidence type="ECO:0000313" key="4">
    <source>
        <dbReference type="EMBL" id="SHJ62091.1"/>
    </source>
</evidence>
<evidence type="ECO:0000256" key="1">
    <source>
        <dbReference type="SAM" id="MobiDB-lite"/>
    </source>
</evidence>
<dbReference type="InterPro" id="IPR050248">
    <property type="entry name" value="Polysacc_deacetylase_ArnD"/>
</dbReference>
<keyword evidence="5" id="KW-1185">Reference proteome</keyword>
<protein>
    <submittedName>
        <fullName evidence="4">Peptidoglycan/xylan/chitin deacetylase, PgdA/CDA1 family</fullName>
    </submittedName>
</protein>
<dbReference type="GO" id="GO:0005975">
    <property type="term" value="P:carbohydrate metabolic process"/>
    <property type="evidence" value="ECO:0007669"/>
    <property type="project" value="InterPro"/>
</dbReference>
<feature type="compositionally biased region" description="Basic and acidic residues" evidence="1">
    <location>
        <begin position="234"/>
        <end position="248"/>
    </location>
</feature>
<dbReference type="PROSITE" id="PS51257">
    <property type="entry name" value="PROKAR_LIPOPROTEIN"/>
    <property type="match status" value="1"/>
</dbReference>
<feature type="region of interest" description="Disordered" evidence="1">
    <location>
        <begin position="523"/>
        <end position="549"/>
    </location>
</feature>
<keyword evidence="2" id="KW-0812">Transmembrane</keyword>
<evidence type="ECO:0000313" key="5">
    <source>
        <dbReference type="Proteomes" id="UP000184386"/>
    </source>
</evidence>
<keyword evidence="2" id="KW-1133">Transmembrane helix</keyword>
<evidence type="ECO:0000256" key="2">
    <source>
        <dbReference type="SAM" id="Phobius"/>
    </source>
</evidence>
<dbReference type="SUPFAM" id="SSF88713">
    <property type="entry name" value="Glycoside hydrolase/deacetylase"/>
    <property type="match status" value="4"/>
</dbReference>
<dbReference type="GO" id="GO:0016810">
    <property type="term" value="F:hydrolase activity, acting on carbon-nitrogen (but not peptide) bonds"/>
    <property type="evidence" value="ECO:0007669"/>
    <property type="project" value="InterPro"/>
</dbReference>
<dbReference type="InterPro" id="IPR011330">
    <property type="entry name" value="Glyco_hydro/deAcase_b/a-brl"/>
</dbReference>
<organism evidence="4 5">
    <name type="scientific">Anaerocolumna jejuensis DSM 15929</name>
    <dbReference type="NCBI Taxonomy" id="1121322"/>
    <lineage>
        <taxon>Bacteria</taxon>
        <taxon>Bacillati</taxon>
        <taxon>Bacillota</taxon>
        <taxon>Clostridia</taxon>
        <taxon>Lachnospirales</taxon>
        <taxon>Lachnospiraceae</taxon>
        <taxon>Anaerocolumna</taxon>
    </lineage>
</organism>
<dbReference type="PANTHER" id="PTHR10587">
    <property type="entry name" value="GLYCOSYL TRANSFERASE-RELATED"/>
    <property type="match status" value="1"/>
</dbReference>
<dbReference type="Proteomes" id="UP000184386">
    <property type="component" value="Unassembled WGS sequence"/>
</dbReference>
<feature type="region of interest" description="Disordered" evidence="1">
    <location>
        <begin position="234"/>
        <end position="261"/>
    </location>
</feature>
<feature type="compositionally biased region" description="Polar residues" evidence="1">
    <location>
        <begin position="525"/>
        <end position="545"/>
    </location>
</feature>
<feature type="transmembrane region" description="Helical" evidence="2">
    <location>
        <begin position="7"/>
        <end position="28"/>
    </location>
</feature>